<comment type="catalytic activity">
    <reaction evidence="18">
        <text>L-seryl-[protein] + UDP-N-acetyl-alpha-D-galactosamine = a 3-O-[N-acetyl-alpha-D-galactosaminyl]-L-seryl-[protein] + UDP + H(+)</text>
        <dbReference type="Rhea" id="RHEA:23956"/>
        <dbReference type="Rhea" id="RHEA-COMP:9863"/>
        <dbReference type="Rhea" id="RHEA-COMP:12788"/>
        <dbReference type="ChEBI" id="CHEBI:15378"/>
        <dbReference type="ChEBI" id="CHEBI:29999"/>
        <dbReference type="ChEBI" id="CHEBI:53604"/>
        <dbReference type="ChEBI" id="CHEBI:58223"/>
        <dbReference type="ChEBI" id="CHEBI:67138"/>
        <dbReference type="EC" id="2.4.1.41"/>
    </reaction>
</comment>
<dbReference type="ExpressionAtlas" id="A0A287ASH2">
    <property type="expression patterns" value="baseline and differential"/>
</dbReference>
<evidence type="ECO:0000256" key="4">
    <source>
        <dbReference type="ARBA" id="ARBA00005680"/>
    </source>
</evidence>
<dbReference type="GO" id="GO:0000139">
    <property type="term" value="C:Golgi membrane"/>
    <property type="evidence" value="ECO:0007669"/>
    <property type="project" value="UniProtKB-SubCell"/>
</dbReference>
<dbReference type="OMA" id="MVLWGAE"/>
<comment type="similarity">
    <text evidence="4 20">Belongs to the glycosyltransferase 2 family. GalNAc-T subfamily.</text>
</comment>
<evidence type="ECO:0000313" key="26">
    <source>
        <dbReference type="VGNC" id="VGNC:88331"/>
    </source>
</evidence>
<evidence type="ECO:0000256" key="15">
    <source>
        <dbReference type="ARBA" id="ARBA00023180"/>
    </source>
</evidence>
<dbReference type="SMART" id="SM00458">
    <property type="entry name" value="RICIN"/>
    <property type="match status" value="1"/>
</dbReference>
<dbReference type="VGNC" id="VGNC:88331">
    <property type="gene designation" value="GALNT15"/>
</dbReference>
<evidence type="ECO:0000256" key="9">
    <source>
        <dbReference type="ARBA" id="ARBA00022734"/>
    </source>
</evidence>
<dbReference type="STRING" id="9823.ENSSSCP00000046913"/>
<reference evidence="24" key="4">
    <citation type="submission" date="2025-09" db="UniProtKB">
        <authorList>
            <consortium name="Ensembl"/>
        </authorList>
    </citation>
    <scope>IDENTIFICATION</scope>
</reference>
<evidence type="ECO:0000256" key="2">
    <source>
        <dbReference type="ARBA" id="ARBA00004323"/>
    </source>
</evidence>
<dbReference type="UniPathway" id="UPA00378"/>
<keyword evidence="12 20" id="KW-0333">Golgi apparatus</keyword>
<dbReference type="PANTHER" id="PTHR11675:SF36">
    <property type="entry name" value="POLYPEPTIDE N-ACETYLGALACTOSAMINYLTRANSFERASE 15"/>
    <property type="match status" value="1"/>
</dbReference>
<keyword evidence="25" id="KW-1185">Reference proteome</keyword>
<dbReference type="SUPFAM" id="SSF50370">
    <property type="entry name" value="Ricin B-like lectins"/>
    <property type="match status" value="1"/>
</dbReference>
<dbReference type="Bgee" id="ENSSSCG00000011195">
    <property type="expression patterns" value="Expressed in subcutaneous adipose tissue and 31 other cell types or tissues"/>
</dbReference>
<feature type="signal peptide" evidence="22">
    <location>
        <begin position="1"/>
        <end position="28"/>
    </location>
</feature>
<dbReference type="Reactome" id="R-SSC-913709">
    <property type="pathway name" value="O-linked glycosylation of mucins"/>
</dbReference>
<evidence type="ECO:0000256" key="21">
    <source>
        <dbReference type="SAM" id="MobiDB-lite"/>
    </source>
</evidence>
<keyword evidence="8" id="KW-0479">Metal-binding</keyword>
<evidence type="ECO:0000256" key="14">
    <source>
        <dbReference type="ARBA" id="ARBA00023157"/>
    </source>
</evidence>
<evidence type="ECO:0000256" key="13">
    <source>
        <dbReference type="ARBA" id="ARBA00023136"/>
    </source>
</evidence>
<evidence type="ECO:0000256" key="8">
    <source>
        <dbReference type="ARBA" id="ARBA00022723"/>
    </source>
</evidence>
<reference evidence="24" key="3">
    <citation type="submission" date="2025-08" db="UniProtKB">
        <authorList>
            <consortium name="Ensembl"/>
        </authorList>
    </citation>
    <scope>IDENTIFICATION</scope>
</reference>
<evidence type="ECO:0000256" key="6">
    <source>
        <dbReference type="ARBA" id="ARBA00022679"/>
    </source>
</evidence>
<dbReference type="GO" id="GO:0046872">
    <property type="term" value="F:metal ion binding"/>
    <property type="evidence" value="ECO:0007669"/>
    <property type="project" value="UniProtKB-KW"/>
</dbReference>
<dbReference type="EC" id="2.4.1.-" evidence="20"/>
<dbReference type="InterPro" id="IPR001173">
    <property type="entry name" value="Glyco_trans_2-like"/>
</dbReference>
<dbReference type="Gene3D" id="3.90.550.10">
    <property type="entry name" value="Spore Coat Polysaccharide Biosynthesis Protein SpsA, Chain A"/>
    <property type="match status" value="1"/>
</dbReference>
<feature type="compositionally biased region" description="Basic and acidic residues" evidence="21">
    <location>
        <begin position="125"/>
        <end position="137"/>
    </location>
</feature>
<evidence type="ECO:0000313" key="24">
    <source>
        <dbReference type="Ensembl" id="ENSSSCP00000046913.1"/>
    </source>
</evidence>
<dbReference type="GO" id="GO:0004653">
    <property type="term" value="F:polypeptide N-acetylgalactosaminyltransferase activity"/>
    <property type="evidence" value="ECO:0000318"/>
    <property type="project" value="GO_Central"/>
</dbReference>
<dbReference type="InParanoid" id="A0A287ASH2"/>
<dbReference type="InterPro" id="IPR029044">
    <property type="entry name" value="Nucleotide-diphossugar_trans"/>
</dbReference>
<comment type="cofactor">
    <cofactor evidence="1 20">
        <name>Mn(2+)</name>
        <dbReference type="ChEBI" id="CHEBI:29035"/>
    </cofactor>
</comment>
<keyword evidence="13" id="KW-0472">Membrane</keyword>
<dbReference type="CDD" id="cd23442">
    <property type="entry name" value="beta-trefoil_Ricin_GALNT15"/>
    <property type="match status" value="1"/>
</dbReference>
<evidence type="ECO:0000256" key="19">
    <source>
        <dbReference type="ARBA" id="ARBA00054349"/>
    </source>
</evidence>
<dbReference type="GO" id="GO:0030246">
    <property type="term" value="F:carbohydrate binding"/>
    <property type="evidence" value="ECO:0007669"/>
    <property type="project" value="UniProtKB-KW"/>
</dbReference>
<keyword evidence="11" id="KW-1133">Transmembrane helix</keyword>
<evidence type="ECO:0000256" key="16">
    <source>
        <dbReference type="ARBA" id="ARBA00023211"/>
    </source>
</evidence>
<dbReference type="eggNOG" id="KOG3736">
    <property type="taxonomic scope" value="Eukaryota"/>
</dbReference>
<dbReference type="SMR" id="A0A287ASH2"/>
<keyword evidence="6 20" id="KW-0808">Transferase</keyword>
<dbReference type="PaxDb" id="9823-ENSSSCP00000011945"/>
<evidence type="ECO:0000256" key="5">
    <source>
        <dbReference type="ARBA" id="ARBA00022676"/>
    </source>
</evidence>
<dbReference type="AlphaFoldDB" id="A0A287ASH2"/>
<dbReference type="CDD" id="cd02510">
    <property type="entry name" value="pp-GalNAc-T"/>
    <property type="match status" value="1"/>
</dbReference>
<protein>
    <recommendedName>
        <fullName evidence="20">Polypeptide N-acetylgalactosaminyltransferase</fullName>
        <ecNumber evidence="20">2.4.1.-</ecNumber>
    </recommendedName>
    <alternativeName>
        <fullName evidence="20">Protein-UDP acetylgalactosaminyltransferase</fullName>
    </alternativeName>
</protein>
<keyword evidence="7" id="KW-0812">Transmembrane</keyword>
<dbReference type="Ensembl" id="ENSSSCT00000050771.3">
    <property type="protein sequence ID" value="ENSSSCP00000046913.1"/>
    <property type="gene ID" value="ENSSSCG00000011195.5"/>
</dbReference>
<dbReference type="InterPro" id="IPR045885">
    <property type="entry name" value="GalNAc-T"/>
</dbReference>
<evidence type="ECO:0000256" key="17">
    <source>
        <dbReference type="ARBA" id="ARBA00050905"/>
    </source>
</evidence>
<dbReference type="Proteomes" id="UP000008227">
    <property type="component" value="Chromosome 13"/>
</dbReference>
<dbReference type="FunCoup" id="A0A287ASH2">
    <property type="interactions" value="83"/>
</dbReference>
<comment type="pathway">
    <text evidence="3 20">Protein modification; protein glycosylation.</text>
</comment>
<comment type="function">
    <text evidence="19">Catalyzes the initial reaction in O-linked oligosaccharide biosynthesis, the transfer of an N-acetyl-D-galactosamine residue to a serine or threonine residue on the protein receptor. Although it displays a much weaker activity toward all substrates tested compared to GALNT2, it is able to transfer up to seven GalNAc residues to the Muc5AC peptide, suggesting that it can fill vicinal Thr/Ser residues in cooperation with other GALNT proteins. Prefers Muc1a as substrate.</text>
</comment>
<sequence>MFVRKRGRHGPCRLQFLLLLLMLGCTLLMLEVLHPPPHARPPVVTAQVAERSPEAGYRLNFGESQEWVLESEDEDQEYGPLEGLPPFISLREDQLLVAVASHRARRNQSQGRRGGSYRLIKQPSRRQDEEVRERDWGAEEEDGEASEEELTLRGLEEALSARIPLQRALPEVRHPLCLQQHPEDSLPTASVILCFHDEAWSTLLRTVHSILDTASRAFLKEIILVDDLSQQGQLKSALGEYVARLERVKLLRSNRRLGTARARMLGAARATGDVLVFMDAHCECHPGWLEPLLGRIAGDRSRVVSPVLDVIDWKTFQYYPSKDLQRGVLDWKLDFHWEPLPEHERKALPSPISPIRTPVVPGGVVAMDRHYFQNTGAYDPLMSLQGGENLELSLKAWLCGGSVEILPCSRVGHIYGPQDAHSPLEQEAALQSKVRIAETWLGAFKETFYRHNPEALSLSKAGKPDCTERQQLQRRLGCRTFHWFLANIYPELYPSERRPRFSGKLHNTGLGFCADCLAEGDVLGCAMMLAPCSDSQPQQHLEHPGRKEIRYGSPQHLCFDVRREQVILQNCTKEGPAIHQQHWDYQENGMIVHILSGRCMEAVGQENNKDLYLRECDGKASQLWHFDNVSTVDER</sequence>
<dbReference type="GO" id="GO:0030133">
    <property type="term" value="C:transport vesicle"/>
    <property type="evidence" value="ECO:0007669"/>
    <property type="project" value="Ensembl"/>
</dbReference>
<evidence type="ECO:0000256" key="3">
    <source>
        <dbReference type="ARBA" id="ARBA00004922"/>
    </source>
</evidence>
<dbReference type="Pfam" id="PF00652">
    <property type="entry name" value="Ricin_B_lectin"/>
    <property type="match status" value="1"/>
</dbReference>
<feature type="chain" id="PRO_5012651356" description="Polypeptide N-acetylgalactosaminyltransferase" evidence="22">
    <location>
        <begin position="29"/>
        <end position="635"/>
    </location>
</feature>
<dbReference type="Pfam" id="PF00535">
    <property type="entry name" value="Glycos_transf_2"/>
    <property type="match status" value="1"/>
</dbReference>
<keyword evidence="22" id="KW-0732">Signal</keyword>
<accession>A0A287ASH2</accession>
<evidence type="ECO:0000256" key="7">
    <source>
        <dbReference type="ARBA" id="ARBA00022692"/>
    </source>
</evidence>
<dbReference type="FunFam" id="3.90.550.10:FF:000081">
    <property type="entry name" value="Polypeptide N-acetylgalactosaminyltransferase"/>
    <property type="match status" value="1"/>
</dbReference>
<dbReference type="Gene3D" id="2.80.10.50">
    <property type="match status" value="1"/>
</dbReference>
<dbReference type="GO" id="GO:0005794">
    <property type="term" value="C:Golgi apparatus"/>
    <property type="evidence" value="ECO:0000318"/>
    <property type="project" value="GO_Central"/>
</dbReference>
<dbReference type="PANTHER" id="PTHR11675">
    <property type="entry name" value="N-ACETYLGALACTOSAMINYLTRANSFERASE"/>
    <property type="match status" value="1"/>
</dbReference>
<proteinExistence type="inferred from homology"/>
<keyword evidence="14 20" id="KW-1015">Disulfide bond</keyword>
<evidence type="ECO:0000256" key="1">
    <source>
        <dbReference type="ARBA" id="ARBA00001936"/>
    </source>
</evidence>
<reference evidence="25" key="1">
    <citation type="submission" date="2009-11" db="EMBL/GenBank/DDBJ databases">
        <authorList>
            <consortium name="Porcine genome sequencing project"/>
        </authorList>
    </citation>
    <scope>NUCLEOTIDE SEQUENCE [LARGE SCALE GENOMIC DNA]</scope>
    <source>
        <strain evidence="25">Duroc</strain>
    </source>
</reference>
<keyword evidence="5 20" id="KW-0328">Glycosyltransferase</keyword>
<keyword evidence="10" id="KW-0735">Signal-anchor</keyword>
<dbReference type="PROSITE" id="PS50231">
    <property type="entry name" value="RICIN_B_LECTIN"/>
    <property type="match status" value="1"/>
</dbReference>
<reference evidence="24" key="2">
    <citation type="journal article" date="2020" name="Gigascience">
        <title>An improved pig reference genome sequence to enable pig genetics and genomics research.</title>
        <authorList>
            <person name="Warr A."/>
            <person name="Affara N."/>
            <person name="Aken B."/>
            <person name="Beiki H."/>
            <person name="Bickhart D.M."/>
            <person name="Billis K."/>
            <person name="Chow W."/>
            <person name="Eory L."/>
            <person name="Finlayson H.A."/>
            <person name="Flicek P."/>
            <person name="Giron C.G."/>
            <person name="Griffin D.K."/>
            <person name="Hall R."/>
            <person name="Hannum G."/>
            <person name="Hourlier T."/>
            <person name="Howe K."/>
            <person name="Hume D.A."/>
            <person name="Izuogu O."/>
            <person name="Kim K."/>
            <person name="Koren S."/>
            <person name="Liu H."/>
            <person name="Manchanda N."/>
            <person name="Martin F.J."/>
            <person name="Nonneman D.J."/>
            <person name="O'Connor R.E."/>
            <person name="Phillippy A.M."/>
            <person name="Rohrer G.A."/>
            <person name="Rosen B.D."/>
            <person name="Rund L.A."/>
            <person name="Sargent C.A."/>
            <person name="Schook L.B."/>
            <person name="Schroeder S.G."/>
            <person name="Schwartz A.S."/>
            <person name="Skinner B.M."/>
            <person name="Talbot R."/>
            <person name="Tseng E."/>
            <person name="Tuggle C.K."/>
            <person name="Watson M."/>
            <person name="Smith T.P.L."/>
            <person name="Archibald A.L."/>
        </authorList>
    </citation>
    <scope>NUCLEOTIDE SEQUENCE [LARGE SCALE GENOMIC DNA]</scope>
    <source>
        <strain evidence="24">Duroc</strain>
    </source>
</reference>
<evidence type="ECO:0000259" key="23">
    <source>
        <dbReference type="SMART" id="SM00458"/>
    </source>
</evidence>
<keyword evidence="16 20" id="KW-0464">Manganese</keyword>
<dbReference type="GeneTree" id="ENSGT00940000160808"/>
<dbReference type="FunFam" id="2.80.10.50:FF:000058">
    <property type="entry name" value="Polypeptide N-acetylgalactosaminyltransferase"/>
    <property type="match status" value="1"/>
</dbReference>
<feature type="domain" description="Ricin B lectin" evidence="23">
    <location>
        <begin position="502"/>
        <end position="627"/>
    </location>
</feature>
<evidence type="ECO:0000313" key="25">
    <source>
        <dbReference type="Proteomes" id="UP000008227"/>
    </source>
</evidence>
<evidence type="ECO:0000256" key="22">
    <source>
        <dbReference type="SAM" id="SignalP"/>
    </source>
</evidence>
<dbReference type="PROSITE" id="PS51257">
    <property type="entry name" value="PROKAR_LIPOPROTEIN"/>
    <property type="match status" value="1"/>
</dbReference>
<keyword evidence="9 20" id="KW-0430">Lectin</keyword>
<evidence type="ECO:0000256" key="10">
    <source>
        <dbReference type="ARBA" id="ARBA00022968"/>
    </source>
</evidence>
<comment type="subcellular location">
    <subcellularLocation>
        <location evidence="2 20">Golgi apparatus membrane</location>
        <topology evidence="2 20">Single-pass type II membrane protein</topology>
    </subcellularLocation>
</comment>
<feature type="compositionally biased region" description="Acidic residues" evidence="21">
    <location>
        <begin position="138"/>
        <end position="148"/>
    </location>
</feature>
<feature type="region of interest" description="Disordered" evidence="21">
    <location>
        <begin position="106"/>
        <end position="148"/>
    </location>
</feature>
<comment type="catalytic activity">
    <reaction evidence="17">
        <text>L-threonyl-[protein] + UDP-N-acetyl-alpha-D-galactosamine = a 3-O-[N-acetyl-alpha-D-galactosaminyl]-L-threonyl-[protein] + UDP + H(+)</text>
        <dbReference type="Rhea" id="RHEA:52424"/>
        <dbReference type="Rhea" id="RHEA-COMP:11060"/>
        <dbReference type="Rhea" id="RHEA-COMP:11689"/>
        <dbReference type="ChEBI" id="CHEBI:15378"/>
        <dbReference type="ChEBI" id="CHEBI:30013"/>
        <dbReference type="ChEBI" id="CHEBI:58223"/>
        <dbReference type="ChEBI" id="CHEBI:67138"/>
        <dbReference type="ChEBI" id="CHEBI:87075"/>
        <dbReference type="EC" id="2.4.1.41"/>
    </reaction>
</comment>
<dbReference type="InterPro" id="IPR035992">
    <property type="entry name" value="Ricin_B-like_lectins"/>
</dbReference>
<dbReference type="InterPro" id="IPR000772">
    <property type="entry name" value="Ricin_B_lectin"/>
</dbReference>
<dbReference type="SUPFAM" id="SSF53448">
    <property type="entry name" value="Nucleotide-diphospho-sugar transferases"/>
    <property type="match status" value="1"/>
</dbReference>
<evidence type="ECO:0000256" key="11">
    <source>
        <dbReference type="ARBA" id="ARBA00022989"/>
    </source>
</evidence>
<evidence type="ECO:0000256" key="18">
    <source>
        <dbReference type="ARBA" id="ARBA00052209"/>
    </source>
</evidence>
<evidence type="ECO:0000256" key="20">
    <source>
        <dbReference type="RuleBase" id="RU361242"/>
    </source>
</evidence>
<organism evidence="24 25">
    <name type="scientific">Sus scrofa</name>
    <name type="common">Pig</name>
    <dbReference type="NCBI Taxonomy" id="9823"/>
    <lineage>
        <taxon>Eukaryota</taxon>
        <taxon>Metazoa</taxon>
        <taxon>Chordata</taxon>
        <taxon>Craniata</taxon>
        <taxon>Vertebrata</taxon>
        <taxon>Euteleostomi</taxon>
        <taxon>Mammalia</taxon>
        <taxon>Eutheria</taxon>
        <taxon>Laurasiatheria</taxon>
        <taxon>Artiodactyla</taxon>
        <taxon>Suina</taxon>
        <taxon>Suidae</taxon>
        <taxon>Sus</taxon>
    </lineage>
</organism>
<name>A0A287ASH2_PIG</name>
<gene>
    <name evidence="24 26" type="primary">GALNT15</name>
</gene>
<dbReference type="GO" id="GO:0006493">
    <property type="term" value="P:protein O-linked glycosylation"/>
    <property type="evidence" value="ECO:0000318"/>
    <property type="project" value="GO_Central"/>
</dbReference>
<keyword evidence="15" id="KW-0325">Glycoprotein</keyword>
<evidence type="ECO:0000256" key="12">
    <source>
        <dbReference type="ARBA" id="ARBA00023034"/>
    </source>
</evidence>